<name>A0A9X2BIG4_9BACL</name>
<dbReference type="Gene3D" id="3.30.565.10">
    <property type="entry name" value="Histidine kinase-like ATPase, C-terminal domain"/>
    <property type="match status" value="1"/>
</dbReference>
<evidence type="ECO:0000313" key="2">
    <source>
        <dbReference type="EMBL" id="MCK6258598.1"/>
    </source>
</evidence>
<feature type="domain" description="Histidine kinase/HSP90-like ATPase" evidence="1">
    <location>
        <begin position="35"/>
        <end position="135"/>
    </location>
</feature>
<protein>
    <submittedName>
        <fullName evidence="2">Anti-sigma regulatory factor</fullName>
    </submittedName>
</protein>
<gene>
    <name evidence="2" type="ORF">LCY76_18650</name>
</gene>
<dbReference type="Proteomes" id="UP001139011">
    <property type="component" value="Unassembled WGS sequence"/>
</dbReference>
<dbReference type="InterPro" id="IPR003594">
    <property type="entry name" value="HATPase_dom"/>
</dbReference>
<dbReference type="RefSeq" id="WP_248253860.1">
    <property type="nucleotide sequence ID" value="NZ_JAIWJX010000002.1"/>
</dbReference>
<dbReference type="Pfam" id="PF02518">
    <property type="entry name" value="HATPase_c"/>
    <property type="match status" value="1"/>
</dbReference>
<evidence type="ECO:0000313" key="3">
    <source>
        <dbReference type="Proteomes" id="UP001139011"/>
    </source>
</evidence>
<comment type="caution">
    <text evidence="2">The sequence shown here is derived from an EMBL/GenBank/DDBJ whole genome shotgun (WGS) entry which is preliminary data.</text>
</comment>
<dbReference type="SMART" id="SM00387">
    <property type="entry name" value="HATPase_c"/>
    <property type="match status" value="1"/>
</dbReference>
<dbReference type="InterPro" id="IPR036890">
    <property type="entry name" value="HATPase_C_sf"/>
</dbReference>
<evidence type="ECO:0000259" key="1">
    <source>
        <dbReference type="SMART" id="SM00387"/>
    </source>
</evidence>
<organism evidence="2 3">
    <name type="scientific">Fictibacillus marinisediminis</name>
    <dbReference type="NCBI Taxonomy" id="2878389"/>
    <lineage>
        <taxon>Bacteria</taxon>
        <taxon>Bacillati</taxon>
        <taxon>Bacillota</taxon>
        <taxon>Bacilli</taxon>
        <taxon>Bacillales</taxon>
        <taxon>Fictibacillaceae</taxon>
        <taxon>Fictibacillus</taxon>
    </lineage>
</organism>
<accession>A0A9X2BIG4</accession>
<keyword evidence="3" id="KW-1185">Reference proteome</keyword>
<dbReference type="CDD" id="cd16934">
    <property type="entry name" value="HATPase_RsbT-like"/>
    <property type="match status" value="1"/>
</dbReference>
<dbReference type="AlphaFoldDB" id="A0A9X2BIG4"/>
<sequence>MNYHQVTVEIKNELDISIARQEGKELARIIGFNSVNQVRIKTVISELARNIYLYAGEGKIIVEAIEEEKRAGIRVSAIDQGPGIQDIKMALQAGYTSSGGLGAGLPGVQKLMDIINVQSTLNLGTEITAIKWCSEKMMK</sequence>
<reference evidence="2" key="1">
    <citation type="submission" date="2021-09" db="EMBL/GenBank/DDBJ databases">
        <title>Genome analysis of Fictibacillus sp. KIGAM418 isolated from marine sediment.</title>
        <authorList>
            <person name="Seo M.-J."/>
            <person name="Cho E.-S."/>
            <person name="Hwang C.Y."/>
        </authorList>
    </citation>
    <scope>NUCLEOTIDE SEQUENCE</scope>
    <source>
        <strain evidence="2">KIGAM418</strain>
    </source>
</reference>
<dbReference type="SUPFAM" id="SSF55874">
    <property type="entry name" value="ATPase domain of HSP90 chaperone/DNA topoisomerase II/histidine kinase"/>
    <property type="match status" value="1"/>
</dbReference>
<proteinExistence type="predicted"/>
<dbReference type="EMBL" id="JAIWJX010000002">
    <property type="protein sequence ID" value="MCK6258598.1"/>
    <property type="molecule type" value="Genomic_DNA"/>
</dbReference>